<reference evidence="3" key="1">
    <citation type="submission" date="2022-11" db="UniProtKB">
        <authorList>
            <consortium name="WormBaseParasite"/>
        </authorList>
    </citation>
    <scope>IDENTIFICATION</scope>
</reference>
<evidence type="ECO:0000256" key="1">
    <source>
        <dbReference type="SAM" id="MobiDB-lite"/>
    </source>
</evidence>
<name>A0A914W0H4_9BILA</name>
<accession>A0A914W0H4</accession>
<feature type="compositionally biased region" description="Polar residues" evidence="1">
    <location>
        <begin position="39"/>
        <end position="50"/>
    </location>
</feature>
<feature type="region of interest" description="Disordered" evidence="1">
    <location>
        <begin position="28"/>
        <end position="85"/>
    </location>
</feature>
<evidence type="ECO:0000313" key="2">
    <source>
        <dbReference type="Proteomes" id="UP000887566"/>
    </source>
</evidence>
<dbReference type="Proteomes" id="UP000887566">
    <property type="component" value="Unplaced"/>
</dbReference>
<proteinExistence type="predicted"/>
<dbReference type="WBParaSite" id="PSAMB.scaffold285size59135.g4312.t1">
    <property type="protein sequence ID" value="PSAMB.scaffold285size59135.g4312.t1"/>
    <property type="gene ID" value="PSAMB.scaffold285size59135.g4312"/>
</dbReference>
<sequence>MFAHRRRRLVGGWRAGPSVFVVVAGNARHSRHPRDHRSTFPQLTGRSSGASHVLKAERRASLSASSSFRPPAAAPTPVLPPPPSTLSSSLLRVRFPPAARHSLPSSSFLPQPLHWSPARAIAAGFFRAVRRRTGPPATAAVTCFGAFTRRADPSASTLQSVRRCCALPACLRVCRVGRELHRKTVIDSSNGLASAAPVAANGADRRRRNRREQNAALRGPIATVARAQIAFRDLPSSFFVHFASREKWISLATPSDFRRTTSARPPLGASPASPGPVARVGGRCCSAVIANLLSPTEPVRGCVVERVTA</sequence>
<keyword evidence="2" id="KW-1185">Reference proteome</keyword>
<dbReference type="AlphaFoldDB" id="A0A914W0H4"/>
<feature type="compositionally biased region" description="Pro residues" evidence="1">
    <location>
        <begin position="72"/>
        <end position="84"/>
    </location>
</feature>
<evidence type="ECO:0000313" key="3">
    <source>
        <dbReference type="WBParaSite" id="PSAMB.scaffold285size59135.g4312.t1"/>
    </source>
</evidence>
<feature type="compositionally biased region" description="Low complexity" evidence="1">
    <location>
        <begin position="61"/>
        <end position="71"/>
    </location>
</feature>
<protein>
    <submittedName>
        <fullName evidence="3">Uncharacterized protein</fullName>
    </submittedName>
</protein>
<organism evidence="2 3">
    <name type="scientific">Plectus sambesii</name>
    <dbReference type="NCBI Taxonomy" id="2011161"/>
    <lineage>
        <taxon>Eukaryota</taxon>
        <taxon>Metazoa</taxon>
        <taxon>Ecdysozoa</taxon>
        <taxon>Nematoda</taxon>
        <taxon>Chromadorea</taxon>
        <taxon>Plectida</taxon>
        <taxon>Plectina</taxon>
        <taxon>Plectoidea</taxon>
        <taxon>Plectidae</taxon>
        <taxon>Plectus</taxon>
    </lineage>
</organism>